<protein>
    <submittedName>
        <fullName evidence="1">Uncharacterized protein</fullName>
    </submittedName>
</protein>
<proteinExistence type="predicted"/>
<evidence type="ECO:0000313" key="2">
    <source>
        <dbReference type="Proteomes" id="UP000271241"/>
    </source>
</evidence>
<accession>A0A4P9XU74</accession>
<dbReference type="Proteomes" id="UP000271241">
    <property type="component" value="Unassembled WGS sequence"/>
</dbReference>
<organism evidence="1 2">
    <name type="scientific">Thamnocephalis sphaerospora</name>
    <dbReference type="NCBI Taxonomy" id="78915"/>
    <lineage>
        <taxon>Eukaryota</taxon>
        <taxon>Fungi</taxon>
        <taxon>Fungi incertae sedis</taxon>
        <taxon>Zoopagomycota</taxon>
        <taxon>Zoopagomycotina</taxon>
        <taxon>Zoopagomycetes</taxon>
        <taxon>Zoopagales</taxon>
        <taxon>Sigmoideomycetaceae</taxon>
        <taxon>Thamnocephalis</taxon>
    </lineage>
</organism>
<name>A0A4P9XU74_9FUNG</name>
<evidence type="ECO:0000313" key="1">
    <source>
        <dbReference type="EMBL" id="RKP09492.1"/>
    </source>
</evidence>
<dbReference type="EMBL" id="KZ992510">
    <property type="protein sequence ID" value="RKP09492.1"/>
    <property type="molecule type" value="Genomic_DNA"/>
</dbReference>
<dbReference type="OrthoDB" id="5580481at2759"/>
<gene>
    <name evidence="1" type="ORF">THASP1DRAFT_28715</name>
</gene>
<keyword evidence="2" id="KW-1185">Reference proteome</keyword>
<sequence length="384" mass="42316">MQLYTLLVHLDEATPTHLVPPSPVTGSTPPRVHVAQLLRAFCAGADVTGLPDTPHLADTIRLIRDHCTAEPSYRELVDRVCSSYPALRRIQTAFEVDQNGAMSADAASWPGFFKVLRMDAADAVGHDEIHRAMEAYLNNAVNEACRYRVWRVVLEEQANALIARCLVAGIPRAQLAELHAALQCDDRVHYATLHALRCAHARHLPWNEVVDRVGGLVRAIKRGTWEGAHGVEAVLRAMAPHIIRTSGMPAIASPSYEESASLATMERSDDLFDDDLDDHEYYMDDALEDPYASVADEDADVYQGHYDPDAYLYECGSPPQIGEPELDISMLNTYGPPVITPEPYVNRTNTPEERALEAMMEGLTVADANERAATLAAFQYAPSS</sequence>
<dbReference type="AlphaFoldDB" id="A0A4P9XU74"/>
<reference evidence="2" key="1">
    <citation type="journal article" date="2018" name="Nat. Microbiol.">
        <title>Leveraging single-cell genomics to expand the fungal tree of life.</title>
        <authorList>
            <person name="Ahrendt S.R."/>
            <person name="Quandt C.A."/>
            <person name="Ciobanu D."/>
            <person name="Clum A."/>
            <person name="Salamov A."/>
            <person name="Andreopoulos B."/>
            <person name="Cheng J.F."/>
            <person name="Woyke T."/>
            <person name="Pelin A."/>
            <person name="Henrissat B."/>
            <person name="Reynolds N.K."/>
            <person name="Benny G.L."/>
            <person name="Smith M.E."/>
            <person name="James T.Y."/>
            <person name="Grigoriev I.V."/>
        </authorList>
    </citation>
    <scope>NUCLEOTIDE SEQUENCE [LARGE SCALE GENOMIC DNA]</scope>
    <source>
        <strain evidence="2">RSA 1356</strain>
    </source>
</reference>